<dbReference type="PANTHER" id="PTHR12775">
    <property type="entry name" value="PROTEIN C20ORF43 HOMOLOG"/>
    <property type="match status" value="1"/>
</dbReference>
<evidence type="ECO:0000256" key="2">
    <source>
        <dbReference type="SAM" id="MobiDB-lite"/>
    </source>
</evidence>
<proteinExistence type="inferred from homology"/>
<reference evidence="3 4" key="1">
    <citation type="journal article" date="2018" name="MBio">
        <title>Comparative Genomics Reveals the Core Gene Toolbox for the Fungus-Insect Symbiosis.</title>
        <authorList>
            <person name="Wang Y."/>
            <person name="Stata M."/>
            <person name="Wang W."/>
            <person name="Stajich J.E."/>
            <person name="White M.M."/>
            <person name="Moncalvo J.M."/>
        </authorList>
    </citation>
    <scope>NUCLEOTIDE SEQUENCE [LARGE SCALE GENOMIC DNA]</scope>
    <source>
        <strain evidence="3 4">SWE-8-4</strain>
    </source>
</reference>
<accession>A0A2T9YSM0</accession>
<name>A0A2T9YSM0_9FUNG</name>
<dbReference type="GO" id="GO:0005634">
    <property type="term" value="C:nucleus"/>
    <property type="evidence" value="ECO:0007669"/>
    <property type="project" value="TreeGrafter"/>
</dbReference>
<dbReference type="InterPro" id="IPR027799">
    <property type="entry name" value="Rtf2_RING-finger"/>
</dbReference>
<dbReference type="PANTHER" id="PTHR12775:SF0">
    <property type="entry name" value="REPLICATION TERMINATION FACTOR 2"/>
    <property type="match status" value="1"/>
</dbReference>
<evidence type="ECO:0000256" key="1">
    <source>
        <dbReference type="ARBA" id="ARBA00009885"/>
    </source>
</evidence>
<comment type="similarity">
    <text evidence="1">Belongs to the rtf2 family.</text>
</comment>
<dbReference type="Proteomes" id="UP000245383">
    <property type="component" value="Unassembled WGS sequence"/>
</dbReference>
<dbReference type="STRING" id="133385.A0A2T9YSM0"/>
<protein>
    <submittedName>
        <fullName evidence="3">Uncharacterized protein</fullName>
    </submittedName>
</protein>
<feature type="region of interest" description="Disordered" evidence="2">
    <location>
        <begin position="218"/>
        <end position="237"/>
    </location>
</feature>
<dbReference type="Pfam" id="PF04641">
    <property type="entry name" value="Rtf2"/>
    <property type="match status" value="1"/>
</dbReference>
<dbReference type="CDD" id="cd16653">
    <property type="entry name" value="RING-like_Rtf2"/>
    <property type="match status" value="1"/>
</dbReference>
<dbReference type="OrthoDB" id="247013at2759"/>
<sequence length="320" mass="36272">MGNDGGSIPKRSELVKQKAKKEKFDPELVSATLWFYCYLSKLPLALPIVTDEFGKLYNRQAILEYLLDKDSTVYGDADKICSHIKSIKNVKTLNLTVNPEYTKKAKQVNHGQVSQFMCPILQKEMNGRSRFVALWPCGCVMSEEAIKSMGSDSCLNCNKKYSQQDLIIINPSATELDLMKKNILARKEIEKKLKSEKKSKTKPLETKTVDERNSLDLTPLDNVSLNPGANKRVPDLDNPKKQLYLEHREKRLKLQKTQPNNANISSESGFSAAKIIEKYSNTTSANTKMLNSIFMTEADKKKQADNKNMLFKGTFNRYVA</sequence>
<dbReference type="InterPro" id="IPR006735">
    <property type="entry name" value="Rtf2"/>
</dbReference>
<organism evidence="3 4">
    <name type="scientific">Smittium simulii</name>
    <dbReference type="NCBI Taxonomy" id="133385"/>
    <lineage>
        <taxon>Eukaryota</taxon>
        <taxon>Fungi</taxon>
        <taxon>Fungi incertae sedis</taxon>
        <taxon>Zoopagomycota</taxon>
        <taxon>Kickxellomycotina</taxon>
        <taxon>Harpellomycetes</taxon>
        <taxon>Harpellales</taxon>
        <taxon>Legeriomycetaceae</taxon>
        <taxon>Smittium</taxon>
    </lineage>
</organism>
<keyword evidence="4" id="KW-1185">Reference proteome</keyword>
<gene>
    <name evidence="3" type="ORF">BB561_001888</name>
</gene>
<dbReference type="AlphaFoldDB" id="A0A2T9YSM0"/>
<comment type="caution">
    <text evidence="3">The sequence shown here is derived from an EMBL/GenBank/DDBJ whole genome shotgun (WGS) entry which is preliminary data.</text>
</comment>
<dbReference type="EMBL" id="MBFR01000059">
    <property type="protein sequence ID" value="PVU95319.1"/>
    <property type="molecule type" value="Genomic_DNA"/>
</dbReference>
<evidence type="ECO:0000313" key="3">
    <source>
        <dbReference type="EMBL" id="PVU95319.1"/>
    </source>
</evidence>
<evidence type="ECO:0000313" key="4">
    <source>
        <dbReference type="Proteomes" id="UP000245383"/>
    </source>
</evidence>
<dbReference type="GO" id="GO:0006274">
    <property type="term" value="P:DNA replication termination"/>
    <property type="evidence" value="ECO:0007669"/>
    <property type="project" value="TreeGrafter"/>
</dbReference>